<dbReference type="RefSeq" id="WP_269426769.1">
    <property type="nucleotide sequence ID" value="NZ_JAPWGM010000002.1"/>
</dbReference>
<dbReference type="EMBL" id="JAPWGM010000002">
    <property type="protein sequence ID" value="MCZ4243693.1"/>
    <property type="molecule type" value="Genomic_DNA"/>
</dbReference>
<accession>A0ABT4L944</accession>
<evidence type="ECO:0008006" key="4">
    <source>
        <dbReference type="Google" id="ProtNLM"/>
    </source>
</evidence>
<protein>
    <recommendedName>
        <fullName evidence="4">DUF4412 domain-containing protein</fullName>
    </recommendedName>
</protein>
<organism evidence="2 3">
    <name type="scientific">Pedobacter punctiformis</name>
    <dbReference type="NCBI Taxonomy" id="3004097"/>
    <lineage>
        <taxon>Bacteria</taxon>
        <taxon>Pseudomonadati</taxon>
        <taxon>Bacteroidota</taxon>
        <taxon>Sphingobacteriia</taxon>
        <taxon>Sphingobacteriales</taxon>
        <taxon>Sphingobacteriaceae</taxon>
        <taxon>Pedobacter</taxon>
    </lineage>
</organism>
<keyword evidence="3" id="KW-1185">Reference proteome</keyword>
<evidence type="ECO:0000313" key="3">
    <source>
        <dbReference type="Proteomes" id="UP001144347"/>
    </source>
</evidence>
<reference evidence="2" key="1">
    <citation type="submission" date="2022-12" db="EMBL/GenBank/DDBJ databases">
        <title>Genome sequence of HCMS5-2.</title>
        <authorList>
            <person name="Woo H."/>
        </authorList>
    </citation>
    <scope>NUCLEOTIDE SEQUENCE</scope>
    <source>
        <strain evidence="2">HCMS5-2</strain>
    </source>
</reference>
<sequence>MFKSIKTSVLAVILVSTAIIAHAQKKITEGTIVYGIQYKVEAPGAPEEQKVKFNGDISKLEIESGPATVGVFLDTKTQTGLILVDVPVAQKQIAAKMTKADLDEANAAKPKFSDFKATGEKQAIAGYNAEKYTFKDEKGGAYELWATTELETPLNIITSEFKDIKGTVLKFSGEKAIMTMKSIAADKVGALSVTAIPAGYDEITYAELKAMQGGGGE</sequence>
<evidence type="ECO:0000313" key="2">
    <source>
        <dbReference type="EMBL" id="MCZ4243693.1"/>
    </source>
</evidence>
<proteinExistence type="predicted"/>
<comment type="caution">
    <text evidence="2">The sequence shown here is derived from an EMBL/GenBank/DDBJ whole genome shotgun (WGS) entry which is preliminary data.</text>
</comment>
<evidence type="ECO:0000256" key="1">
    <source>
        <dbReference type="SAM" id="SignalP"/>
    </source>
</evidence>
<keyword evidence="1" id="KW-0732">Signal</keyword>
<name>A0ABT4L944_9SPHI</name>
<feature type="signal peptide" evidence="1">
    <location>
        <begin position="1"/>
        <end position="23"/>
    </location>
</feature>
<feature type="chain" id="PRO_5045053431" description="DUF4412 domain-containing protein" evidence="1">
    <location>
        <begin position="24"/>
        <end position="217"/>
    </location>
</feature>
<dbReference type="Proteomes" id="UP001144347">
    <property type="component" value="Unassembled WGS sequence"/>
</dbReference>
<gene>
    <name evidence="2" type="ORF">O0955_06710</name>
</gene>